<protein>
    <recommendedName>
        <fullName evidence="1">UPF0391 membrane protein DN745_16690</fullName>
    </recommendedName>
</protein>
<feature type="transmembrane region" description="Helical" evidence="1">
    <location>
        <begin position="6"/>
        <end position="24"/>
    </location>
</feature>
<dbReference type="AlphaFoldDB" id="A0A2Z4FPE6"/>
<comment type="similarity">
    <text evidence="1">Belongs to the UPF0391 family.</text>
</comment>
<dbReference type="InterPro" id="IPR009760">
    <property type="entry name" value="DUF1328"/>
</dbReference>
<keyword evidence="1" id="KW-0472">Membrane</keyword>
<proteinExistence type="inferred from homology"/>
<evidence type="ECO:0000313" key="2">
    <source>
        <dbReference type="EMBL" id="AWV90869.1"/>
    </source>
</evidence>
<keyword evidence="1" id="KW-1003">Cell membrane</keyword>
<evidence type="ECO:0000256" key="1">
    <source>
        <dbReference type="HAMAP-Rule" id="MF_01361"/>
    </source>
</evidence>
<keyword evidence="1" id="KW-1133">Transmembrane helix</keyword>
<dbReference type="NCBIfam" id="NF010226">
    <property type="entry name" value="PRK13682.1-1"/>
    <property type="match status" value="1"/>
</dbReference>
<organism evidence="2 3">
    <name type="scientific">Bradymonas sediminis</name>
    <dbReference type="NCBI Taxonomy" id="1548548"/>
    <lineage>
        <taxon>Bacteria</taxon>
        <taxon>Deltaproteobacteria</taxon>
        <taxon>Bradymonadales</taxon>
        <taxon>Bradymonadaceae</taxon>
        <taxon>Bradymonas</taxon>
    </lineage>
</organism>
<dbReference type="PIRSF" id="PIRSF036466">
    <property type="entry name" value="UCP036466"/>
    <property type="match status" value="1"/>
</dbReference>
<dbReference type="HAMAP" id="MF_01361">
    <property type="entry name" value="UPF0391"/>
    <property type="match status" value="1"/>
</dbReference>
<name>A0A2Z4FPE6_9DELT</name>
<dbReference type="RefSeq" id="WP_111336596.1">
    <property type="nucleotide sequence ID" value="NZ_CP030032.1"/>
</dbReference>
<comment type="caution">
    <text evidence="1">Lacks conserved residue(s) required for the propagation of feature annotation.</text>
</comment>
<keyword evidence="3" id="KW-1185">Reference proteome</keyword>
<dbReference type="GO" id="GO:0005886">
    <property type="term" value="C:plasma membrane"/>
    <property type="evidence" value="ECO:0007669"/>
    <property type="project" value="UniProtKB-UniRule"/>
</dbReference>
<gene>
    <name evidence="2" type="ORF">DN745_16690</name>
</gene>
<reference evidence="2 3" key="1">
    <citation type="submission" date="2018-06" db="EMBL/GenBank/DDBJ databases">
        <title>Lujinxingia sediminis gen. nov. sp. nov., a new facultative anaerobic member of the class Deltaproteobacteria, and proposal of Lujinxingaceae fam. nov.</title>
        <authorList>
            <person name="Guo L.-Y."/>
            <person name="Li C.-M."/>
            <person name="Wang S."/>
            <person name="Du Z.-J."/>
        </authorList>
    </citation>
    <scope>NUCLEOTIDE SEQUENCE [LARGE SCALE GENOMIC DNA]</scope>
    <source>
        <strain evidence="2 3">FA350</strain>
    </source>
</reference>
<dbReference type="EMBL" id="CP030032">
    <property type="protein sequence ID" value="AWV90869.1"/>
    <property type="molecule type" value="Genomic_DNA"/>
</dbReference>
<dbReference type="Pfam" id="PF07043">
    <property type="entry name" value="DUF1328"/>
    <property type="match status" value="1"/>
</dbReference>
<evidence type="ECO:0000313" key="3">
    <source>
        <dbReference type="Proteomes" id="UP000249799"/>
    </source>
</evidence>
<accession>A0A2Z4FPE6</accession>
<sequence length="59" mass="6216">MLGWALTFFVIAIIAGIFGFGGIVQGATSIAMILFWVFVALFVISLIAGVVTGRKTVIP</sequence>
<dbReference type="Proteomes" id="UP000249799">
    <property type="component" value="Chromosome"/>
</dbReference>
<feature type="transmembrane region" description="Helical" evidence="1">
    <location>
        <begin position="31"/>
        <end position="51"/>
    </location>
</feature>
<dbReference type="KEGG" id="bsed:DN745_16690"/>
<keyword evidence="1" id="KW-0812">Transmembrane</keyword>